<dbReference type="RefSeq" id="WP_110831781.1">
    <property type="nucleotide sequence ID" value="NZ_QKLU01000004.1"/>
</dbReference>
<dbReference type="SUPFAM" id="SSF48452">
    <property type="entry name" value="TPR-like"/>
    <property type="match status" value="1"/>
</dbReference>
<dbReference type="Pfam" id="PF12771">
    <property type="entry name" value="SusD-like_2"/>
    <property type="match status" value="1"/>
</dbReference>
<dbReference type="AlphaFoldDB" id="A0A318UDF5"/>
<evidence type="ECO:0000256" key="1">
    <source>
        <dbReference type="SAM" id="SignalP"/>
    </source>
</evidence>
<name>A0A318UDF5_9SPHI</name>
<sequence>MKKYKNRSIKSLVLLTALALSVVSCTKDFQKLNTNPNTSEFALPQTLLAPAITSVVSANMSRSQRINNEFMQVTVDMGDTEGKLFRYDVRTAEADYLWNSWYIQLSNFNDIYKGGEDNLSNTYMGVSLICQAWIFSMLSDTYGDVPYTQANKAKEGVYTPAFDQQKDIYPDLMLKLEKANELLKTGAKVPSSSDPVYGGDYQKWRKFGNSLYLRLLLRVSGKAEAGASAKIKEIVDTKAANYPVMTGNDDSAILRWTGVAPYVSPFATWRPGDWYGPKLGSFFVDNLNERSDPRIQKWATLYQGEYAGIPSGYVPGQTPVGKSSFPTQLQIEPLLGNIMNYAELQLILAEAAAKGWISSKPAKTYYEAGVSSDITLWGYTVPNNYFTFDKVKWDDAYTLDQKMELIHLQKYYALFFTDLQQWFEYRRTGHPVLPKGDGLQNNKMMPARLNYPVYVQSANGQNYRAAVAIQGTDNINTLVWWQRP</sequence>
<comment type="caution">
    <text evidence="2">The sequence shown here is derived from an EMBL/GenBank/DDBJ whole genome shotgun (WGS) entry which is preliminary data.</text>
</comment>
<accession>A0A318UDF5</accession>
<protein>
    <submittedName>
        <fullName evidence="2">SusD-like starch-binding protein associating with outer membrane</fullName>
    </submittedName>
</protein>
<evidence type="ECO:0000313" key="2">
    <source>
        <dbReference type="EMBL" id="PYF74452.1"/>
    </source>
</evidence>
<keyword evidence="3" id="KW-1185">Reference proteome</keyword>
<organism evidence="2 3">
    <name type="scientific">Pedobacter nutrimenti</name>
    <dbReference type="NCBI Taxonomy" id="1241337"/>
    <lineage>
        <taxon>Bacteria</taxon>
        <taxon>Pseudomonadati</taxon>
        <taxon>Bacteroidota</taxon>
        <taxon>Sphingobacteriia</taxon>
        <taxon>Sphingobacteriales</taxon>
        <taxon>Sphingobacteriaceae</taxon>
        <taxon>Pedobacter</taxon>
    </lineage>
</organism>
<dbReference type="InterPro" id="IPR041662">
    <property type="entry name" value="SusD-like_2"/>
</dbReference>
<dbReference type="EMBL" id="QKLU01000004">
    <property type="protein sequence ID" value="PYF74452.1"/>
    <property type="molecule type" value="Genomic_DNA"/>
</dbReference>
<dbReference type="InterPro" id="IPR011990">
    <property type="entry name" value="TPR-like_helical_dom_sf"/>
</dbReference>
<keyword evidence="1" id="KW-0732">Signal</keyword>
<dbReference type="Gene3D" id="1.25.40.390">
    <property type="match status" value="1"/>
</dbReference>
<reference evidence="2 3" key="1">
    <citation type="submission" date="2018-06" db="EMBL/GenBank/DDBJ databases">
        <title>Genomic Encyclopedia of Archaeal and Bacterial Type Strains, Phase II (KMG-II): from individual species to whole genera.</title>
        <authorList>
            <person name="Goeker M."/>
        </authorList>
    </citation>
    <scope>NUCLEOTIDE SEQUENCE [LARGE SCALE GENOMIC DNA]</scope>
    <source>
        <strain evidence="2 3">DSM 27372</strain>
    </source>
</reference>
<dbReference type="OrthoDB" id="9766256at2"/>
<feature type="signal peptide" evidence="1">
    <location>
        <begin position="1"/>
        <end position="26"/>
    </location>
</feature>
<dbReference type="PROSITE" id="PS51257">
    <property type="entry name" value="PROKAR_LIPOPROTEIN"/>
    <property type="match status" value="1"/>
</dbReference>
<evidence type="ECO:0000313" key="3">
    <source>
        <dbReference type="Proteomes" id="UP000248198"/>
    </source>
</evidence>
<gene>
    <name evidence="2" type="ORF">B0O44_104624</name>
</gene>
<dbReference type="Proteomes" id="UP000248198">
    <property type="component" value="Unassembled WGS sequence"/>
</dbReference>
<feature type="chain" id="PRO_5016304230" evidence="1">
    <location>
        <begin position="27"/>
        <end position="484"/>
    </location>
</feature>
<proteinExistence type="predicted"/>